<dbReference type="Proteomes" id="UP001491552">
    <property type="component" value="Unassembled WGS sequence"/>
</dbReference>
<comment type="caution">
    <text evidence="2">The sequence shown here is derived from an EMBL/GenBank/DDBJ whole genome shotgun (WGS) entry which is preliminary data.</text>
</comment>
<reference evidence="2 3" key="1">
    <citation type="submission" date="2024-03" db="EMBL/GenBank/DDBJ databases">
        <title>Human intestinal bacterial collection.</title>
        <authorList>
            <person name="Pauvert C."/>
            <person name="Hitch T.C.A."/>
            <person name="Clavel T."/>
        </authorList>
    </citation>
    <scope>NUCLEOTIDE SEQUENCE [LARGE SCALE GENOMIC DNA]</scope>
    <source>
        <strain evidence="2 3">CLA-AA-H192</strain>
    </source>
</reference>
<proteinExistence type="predicted"/>
<protein>
    <submittedName>
        <fullName evidence="2">Uncharacterized protein</fullName>
    </submittedName>
</protein>
<name>A0ABV1G4F8_9FIRM</name>
<accession>A0ABV1G4F8</accession>
<organism evidence="2 3">
    <name type="scientific">Faecousia intestinalis</name>
    <dbReference type="NCBI Taxonomy" id="3133167"/>
    <lineage>
        <taxon>Bacteria</taxon>
        <taxon>Bacillati</taxon>
        <taxon>Bacillota</taxon>
        <taxon>Clostridia</taxon>
        <taxon>Eubacteriales</taxon>
        <taxon>Oscillospiraceae</taxon>
        <taxon>Faecousia</taxon>
    </lineage>
</organism>
<dbReference type="EMBL" id="JBBMFF010000143">
    <property type="protein sequence ID" value="MEQ2510271.1"/>
    <property type="molecule type" value="Genomic_DNA"/>
</dbReference>
<evidence type="ECO:0000313" key="3">
    <source>
        <dbReference type="Proteomes" id="UP001491552"/>
    </source>
</evidence>
<evidence type="ECO:0000256" key="1">
    <source>
        <dbReference type="SAM" id="MobiDB-lite"/>
    </source>
</evidence>
<feature type="compositionally biased region" description="Pro residues" evidence="1">
    <location>
        <begin position="36"/>
        <end position="55"/>
    </location>
</feature>
<dbReference type="RefSeq" id="WP_349134975.1">
    <property type="nucleotide sequence ID" value="NZ_JBBMFF010000143.1"/>
</dbReference>
<gene>
    <name evidence="2" type="ORF">WMO66_03240</name>
</gene>
<evidence type="ECO:0000313" key="2">
    <source>
        <dbReference type="EMBL" id="MEQ2510271.1"/>
    </source>
</evidence>
<sequence length="126" mass="13413">MIGTENLEEKLSQVLNDPNSMAQLMSFAQSLGMRPPDAPPPPGPPPGPSPGPPPGDEAFVRGILQLVRQANQKDGPQEALLAALKPYLRPERREKLDRAMRIARISQIAGGALKQHGGLLGGPNDV</sequence>
<feature type="region of interest" description="Disordered" evidence="1">
    <location>
        <begin position="29"/>
        <end position="58"/>
    </location>
</feature>
<keyword evidence="3" id="KW-1185">Reference proteome</keyword>